<name>A0ABV9YZM8_9HYPH</name>
<dbReference type="EMBL" id="JBHSJF010000002">
    <property type="protein sequence ID" value="MFC5066918.1"/>
    <property type="molecule type" value="Genomic_DNA"/>
</dbReference>
<accession>A0ABV9YZM8</accession>
<evidence type="ECO:0000313" key="2">
    <source>
        <dbReference type="EMBL" id="MFC5066918.1"/>
    </source>
</evidence>
<organism evidence="2 3">
    <name type="scientific">Flaviflagellibacter deserti</name>
    <dbReference type="NCBI Taxonomy" id="2267266"/>
    <lineage>
        <taxon>Bacteria</taxon>
        <taxon>Pseudomonadati</taxon>
        <taxon>Pseudomonadota</taxon>
        <taxon>Alphaproteobacteria</taxon>
        <taxon>Hyphomicrobiales</taxon>
        <taxon>Flaviflagellibacter</taxon>
    </lineage>
</organism>
<comment type="caution">
    <text evidence="2">The sequence shown here is derived from an EMBL/GenBank/DDBJ whole genome shotgun (WGS) entry which is preliminary data.</text>
</comment>
<evidence type="ECO:0000256" key="1">
    <source>
        <dbReference type="SAM" id="SignalP"/>
    </source>
</evidence>
<protein>
    <submittedName>
        <fullName evidence="2">Transporter</fullName>
    </submittedName>
</protein>
<feature type="signal peptide" evidence="1">
    <location>
        <begin position="1"/>
        <end position="24"/>
    </location>
</feature>
<dbReference type="Proteomes" id="UP001595796">
    <property type="component" value="Unassembled WGS sequence"/>
</dbReference>
<dbReference type="RefSeq" id="WP_114957335.1">
    <property type="nucleotide sequence ID" value="NZ_JBHSJF010000002.1"/>
</dbReference>
<reference evidence="3" key="1">
    <citation type="journal article" date="2019" name="Int. J. Syst. Evol. Microbiol.">
        <title>The Global Catalogue of Microorganisms (GCM) 10K type strain sequencing project: providing services to taxonomists for standard genome sequencing and annotation.</title>
        <authorList>
            <consortium name="The Broad Institute Genomics Platform"/>
            <consortium name="The Broad Institute Genome Sequencing Center for Infectious Disease"/>
            <person name="Wu L."/>
            <person name="Ma J."/>
        </authorList>
    </citation>
    <scope>NUCLEOTIDE SEQUENCE [LARGE SCALE GENOMIC DNA]</scope>
    <source>
        <strain evidence="3">CGMCC 1.16444</strain>
    </source>
</reference>
<feature type="chain" id="PRO_5046478127" evidence="1">
    <location>
        <begin position="25"/>
        <end position="312"/>
    </location>
</feature>
<gene>
    <name evidence="2" type="ORF">ACFPFW_02700</name>
</gene>
<evidence type="ECO:0000313" key="3">
    <source>
        <dbReference type="Proteomes" id="UP001595796"/>
    </source>
</evidence>
<dbReference type="Pfam" id="PF13557">
    <property type="entry name" value="Phenol_MetA_deg"/>
    <property type="match status" value="1"/>
</dbReference>
<proteinExistence type="predicted"/>
<sequence>MRNVHAALTLTAALAAVAPHPAEATEGAAGRYMPGLYAQPGAGIVPPFPGAYWGVSNIVYSGSANFNIPIGDNIAAGVDATVWTTALGGVFVPKLELGGNWTYAVSMVLPFGRMETAAFVGPFERTDVLGGLGDIQITPLLFGWHNDTGNTFFSAGLTVTAPTGNYDPDKIAFVGMNYWSFTPYVAATHIDAAHGIDYSAKFGIDFNTTNPDTDYYSGAMAHLDVAITKSLTERFSAGIFTGVLYQIEDDDSTFADLVGGFKGRSVAVGPVLKYKAKIDDAEVDFSFSWAPEVHVENRLKGDAFYFNMSGKF</sequence>
<keyword evidence="3" id="KW-1185">Reference proteome</keyword>
<dbReference type="InterPro" id="IPR025737">
    <property type="entry name" value="FApF"/>
</dbReference>
<keyword evidence="1" id="KW-0732">Signal</keyword>